<evidence type="ECO:0000313" key="3">
    <source>
        <dbReference type="EMBL" id="GLQ85307.1"/>
    </source>
</evidence>
<comment type="caution">
    <text evidence="2">The sequence shown here is derived from an EMBL/GenBank/DDBJ whole genome shotgun (WGS) entry which is preliminary data.</text>
</comment>
<organism evidence="2 4">
    <name type="scientific">Gluconobacter sphaericus NBRC 12467</name>
    <dbReference type="NCBI Taxonomy" id="1307951"/>
    <lineage>
        <taxon>Bacteria</taxon>
        <taxon>Pseudomonadati</taxon>
        <taxon>Pseudomonadota</taxon>
        <taxon>Alphaproteobacteria</taxon>
        <taxon>Acetobacterales</taxon>
        <taxon>Acetobacteraceae</taxon>
        <taxon>Gluconobacter</taxon>
    </lineage>
</organism>
<protein>
    <submittedName>
        <fullName evidence="2">Uncharacterized protein</fullName>
    </submittedName>
</protein>
<keyword evidence="1" id="KW-0472">Membrane</keyword>
<proteinExistence type="predicted"/>
<reference evidence="2" key="1">
    <citation type="journal article" date="2014" name="Int. J. Syst. Evol. Microbiol.">
        <title>Complete genome sequence of Corynebacterium casei LMG S-19264T (=DSM 44701T), isolated from a smear-ripened cheese.</title>
        <authorList>
            <consortium name="US DOE Joint Genome Institute (JGI-PGF)"/>
            <person name="Walter F."/>
            <person name="Albersmeier A."/>
            <person name="Kalinowski J."/>
            <person name="Ruckert C."/>
        </authorList>
    </citation>
    <scope>NUCLEOTIDE SEQUENCE</scope>
    <source>
        <strain evidence="2">NBRC 12467</strain>
    </source>
</reference>
<dbReference type="EMBL" id="BSNZ01000008">
    <property type="protein sequence ID" value="GLQ84539.1"/>
    <property type="molecule type" value="Genomic_DNA"/>
</dbReference>
<keyword evidence="1" id="KW-1133">Transmembrane helix</keyword>
<sequence>MILIIFRGTLSIVFGVLFLRGLLLFGTLATRLPPVFISALALLLALGALLLALLGSLVHGIENTEIMLRMLEIGFCKNAVASSGRVAAQLEILLEQLLRRTTDPQIGSVTVKHMVAVQRCLGIAAA</sequence>
<dbReference type="EMBL" id="BSNZ01000013">
    <property type="protein sequence ID" value="GLQ85307.1"/>
    <property type="molecule type" value="Genomic_DNA"/>
</dbReference>
<evidence type="ECO:0000313" key="2">
    <source>
        <dbReference type="EMBL" id="GLQ84539.1"/>
    </source>
</evidence>
<keyword evidence="4" id="KW-1185">Reference proteome</keyword>
<evidence type="ECO:0000313" key="4">
    <source>
        <dbReference type="Proteomes" id="UP001156708"/>
    </source>
</evidence>
<gene>
    <name evidence="2" type="ORF">GCM10007872_14470</name>
    <name evidence="3" type="ORF">GCM10007872_22150</name>
</gene>
<dbReference type="Proteomes" id="UP001156708">
    <property type="component" value="Unassembled WGS sequence"/>
</dbReference>
<keyword evidence="1" id="KW-0812">Transmembrane</keyword>
<name>A0AA37SJW3_9PROT</name>
<feature type="transmembrane region" description="Helical" evidence="1">
    <location>
        <begin position="12"/>
        <end position="29"/>
    </location>
</feature>
<reference evidence="2" key="3">
    <citation type="submission" date="2023-01" db="EMBL/GenBank/DDBJ databases">
        <title>Draft genome sequence of Gluconobacter sphaericus strain NBRC 12467.</title>
        <authorList>
            <person name="Sun Q."/>
            <person name="Mori K."/>
        </authorList>
    </citation>
    <scope>NUCLEOTIDE SEQUENCE</scope>
    <source>
        <strain evidence="2">NBRC 12467</strain>
    </source>
</reference>
<accession>A0AA37SJW3</accession>
<reference evidence="4" key="2">
    <citation type="journal article" date="2019" name="Int. J. Syst. Evol. Microbiol.">
        <title>The Global Catalogue of Microorganisms (GCM) 10K type strain sequencing project: providing services to taxonomists for standard genome sequencing and annotation.</title>
        <authorList>
            <consortium name="The Broad Institute Genomics Platform"/>
            <consortium name="The Broad Institute Genome Sequencing Center for Infectious Disease"/>
            <person name="Wu L."/>
            <person name="Ma J."/>
        </authorList>
    </citation>
    <scope>NUCLEOTIDE SEQUENCE [LARGE SCALE GENOMIC DNA]</scope>
    <source>
        <strain evidence="4">NBRC 12467</strain>
    </source>
</reference>
<dbReference type="AlphaFoldDB" id="A0AA37SJW3"/>
<evidence type="ECO:0000256" key="1">
    <source>
        <dbReference type="SAM" id="Phobius"/>
    </source>
</evidence>
<feature type="transmembrane region" description="Helical" evidence="1">
    <location>
        <begin position="35"/>
        <end position="61"/>
    </location>
</feature>